<evidence type="ECO:0008006" key="5">
    <source>
        <dbReference type="Google" id="ProtNLM"/>
    </source>
</evidence>
<dbReference type="PANTHER" id="PTHR46260">
    <property type="entry name" value="RING-TYPE DOMAIN-CONTAINING PROTEIN"/>
    <property type="match status" value="1"/>
</dbReference>
<dbReference type="PANTHER" id="PTHR46260:SF3">
    <property type="entry name" value="RING-TYPE DOMAIN-CONTAINING PROTEIN"/>
    <property type="match status" value="1"/>
</dbReference>
<dbReference type="SUPFAM" id="SSF117281">
    <property type="entry name" value="Kelch motif"/>
    <property type="match status" value="1"/>
</dbReference>
<dbReference type="InterPro" id="IPR006652">
    <property type="entry name" value="Kelch_1"/>
</dbReference>
<evidence type="ECO:0000256" key="1">
    <source>
        <dbReference type="ARBA" id="ARBA00022441"/>
    </source>
</evidence>
<evidence type="ECO:0000313" key="4">
    <source>
        <dbReference type="Proteomes" id="UP000198744"/>
    </source>
</evidence>
<dbReference type="InterPro" id="IPR051746">
    <property type="entry name" value="Kelch_domain_containing_8"/>
</dbReference>
<dbReference type="STRING" id="43775.SAMN04489760_11220"/>
<keyword evidence="2" id="KW-0677">Repeat</keyword>
<name>A0A1H7XST6_9BACT</name>
<dbReference type="Gene3D" id="2.130.10.80">
    <property type="entry name" value="Galactose oxidase/kelch, beta-propeller"/>
    <property type="match status" value="2"/>
</dbReference>
<evidence type="ECO:0000256" key="2">
    <source>
        <dbReference type="ARBA" id="ARBA00022737"/>
    </source>
</evidence>
<keyword evidence="4" id="KW-1185">Reference proteome</keyword>
<gene>
    <name evidence="3" type="ORF">SAMN04489760_11220</name>
</gene>
<dbReference type="SMART" id="SM00612">
    <property type="entry name" value="Kelch"/>
    <property type="match status" value="2"/>
</dbReference>
<evidence type="ECO:0000313" key="3">
    <source>
        <dbReference type="EMBL" id="SEM36936.1"/>
    </source>
</evidence>
<proteinExistence type="predicted"/>
<dbReference type="InterPro" id="IPR015915">
    <property type="entry name" value="Kelch-typ_b-propeller"/>
</dbReference>
<dbReference type="Proteomes" id="UP000198744">
    <property type="component" value="Unassembled WGS sequence"/>
</dbReference>
<organism evidence="3 4">
    <name type="scientific">Syntrophus gentianae</name>
    <dbReference type="NCBI Taxonomy" id="43775"/>
    <lineage>
        <taxon>Bacteria</taxon>
        <taxon>Pseudomonadati</taxon>
        <taxon>Thermodesulfobacteriota</taxon>
        <taxon>Syntrophia</taxon>
        <taxon>Syntrophales</taxon>
        <taxon>Syntrophaceae</taxon>
        <taxon>Syntrophus</taxon>
    </lineage>
</organism>
<dbReference type="Gene3D" id="2.120.10.80">
    <property type="entry name" value="Kelch-type beta propeller"/>
    <property type="match status" value="1"/>
</dbReference>
<dbReference type="AlphaFoldDB" id="A0A1H7XST6"/>
<reference evidence="3 4" key="1">
    <citation type="submission" date="2016-10" db="EMBL/GenBank/DDBJ databases">
        <authorList>
            <person name="de Groot N.N."/>
        </authorList>
    </citation>
    <scope>NUCLEOTIDE SEQUENCE [LARGE SCALE GENOMIC DNA]</scope>
    <source>
        <strain evidence="3 4">DSM 8423</strain>
    </source>
</reference>
<dbReference type="InterPro" id="IPR037293">
    <property type="entry name" value="Gal_Oxidase_central_sf"/>
</dbReference>
<accession>A0A1H7XST6</accession>
<dbReference type="EMBL" id="FOBS01000012">
    <property type="protein sequence ID" value="SEM36936.1"/>
    <property type="molecule type" value="Genomic_DNA"/>
</dbReference>
<keyword evidence="1" id="KW-0880">Kelch repeat</keyword>
<sequence length="368" mass="39441">MEENRPKFKMKTVFYSFAVLLIFFAFGMPVSGYEWTSLPDMTYSHKAGTMTVMRNGRVLLIGGAAGDTDNTHALAEIFDPVSKTFRATGSMHQKRNGHCSVALENGNVLVAGGSGGRMIPELKSVELYNARTGRFSVIGNMSVNRMASPACTLLLDGNVVLTGGVYEGTMGSGNTIVDRFDSKRSTLALRVGELNAPRSGSGHAAILLNTGNILNTGGMSDYQSFASPAAELYDPVQNRSSALSIQPTGGPGHYAAAALPDGKVILMKKGDVTYPEYYDPACWQFETVLGAGAFKMNPAKSAIVPLRSGKILFFTGQQLRLFDPAGNSTELIDLPQQIRDGRCIELNNGQLFCADLEKKSAALLTLGE</sequence>
<protein>
    <recommendedName>
        <fullName evidence="5">Kelch motif-containing protein</fullName>
    </recommendedName>
</protein>